<accession>A0A183JDP0</accession>
<keyword evidence="3" id="KW-1185">Reference proteome</keyword>
<evidence type="ECO:0000256" key="1">
    <source>
        <dbReference type="SAM" id="MobiDB-lite"/>
    </source>
</evidence>
<sequence>MLNVSNDDQEPNEILIDADYPSDPPSTNEIFNKFDENVSEGSNPNDLVSSVIHPYYQVSSSRLSIQSTILKTVET</sequence>
<proteinExistence type="predicted"/>
<feature type="region of interest" description="Disordered" evidence="1">
    <location>
        <begin position="1"/>
        <end position="45"/>
    </location>
</feature>
<reference evidence="4" key="1">
    <citation type="submission" date="2016-06" db="UniProtKB">
        <authorList>
            <consortium name="WormBaseParasite"/>
        </authorList>
    </citation>
    <scope>IDENTIFICATION</scope>
</reference>
<name>A0A183JDP0_9TREM</name>
<dbReference type="Proteomes" id="UP000279833">
    <property type="component" value="Unassembled WGS sequence"/>
</dbReference>
<gene>
    <name evidence="2" type="ORF">SCUD_LOCUS803</name>
</gene>
<evidence type="ECO:0000313" key="2">
    <source>
        <dbReference type="EMBL" id="VDO63909.1"/>
    </source>
</evidence>
<dbReference type="WBParaSite" id="SCUD_0000080201-mRNA-1">
    <property type="protein sequence ID" value="SCUD_0000080201-mRNA-1"/>
    <property type="gene ID" value="SCUD_0000080201"/>
</dbReference>
<organism evidence="4">
    <name type="scientific">Schistosoma curassoni</name>
    <dbReference type="NCBI Taxonomy" id="6186"/>
    <lineage>
        <taxon>Eukaryota</taxon>
        <taxon>Metazoa</taxon>
        <taxon>Spiralia</taxon>
        <taxon>Lophotrochozoa</taxon>
        <taxon>Platyhelminthes</taxon>
        <taxon>Trematoda</taxon>
        <taxon>Digenea</taxon>
        <taxon>Strigeidida</taxon>
        <taxon>Schistosomatoidea</taxon>
        <taxon>Schistosomatidae</taxon>
        <taxon>Schistosoma</taxon>
    </lineage>
</organism>
<reference evidence="2 3" key="2">
    <citation type="submission" date="2018-11" db="EMBL/GenBank/DDBJ databases">
        <authorList>
            <consortium name="Pathogen Informatics"/>
        </authorList>
    </citation>
    <scope>NUCLEOTIDE SEQUENCE [LARGE SCALE GENOMIC DNA]</scope>
    <source>
        <strain evidence="2">Dakar</strain>
        <strain evidence="3">Dakar, Senegal</strain>
    </source>
</reference>
<evidence type="ECO:0000313" key="4">
    <source>
        <dbReference type="WBParaSite" id="SCUD_0000080201-mRNA-1"/>
    </source>
</evidence>
<dbReference type="AlphaFoldDB" id="A0A183JDP0"/>
<protein>
    <submittedName>
        <fullName evidence="4">CTNNB1 binding N-teminal domain-containing protein</fullName>
    </submittedName>
</protein>
<evidence type="ECO:0000313" key="3">
    <source>
        <dbReference type="Proteomes" id="UP000279833"/>
    </source>
</evidence>
<dbReference type="EMBL" id="UZAK01000593">
    <property type="protein sequence ID" value="VDO63909.1"/>
    <property type="molecule type" value="Genomic_DNA"/>
</dbReference>